<dbReference type="GO" id="GO:0009451">
    <property type="term" value="P:RNA modification"/>
    <property type="evidence" value="ECO:0007669"/>
    <property type="project" value="InterPro"/>
</dbReference>
<dbReference type="InterPro" id="IPR046960">
    <property type="entry name" value="PPR_At4g14850-like_plant"/>
</dbReference>
<sequence length="107" mass="12019">MDPVTIASILPVCAQLDDTIRGMLIHLYVIKNGLEFDLVVSNNLINMHAKFGTSGHALRVFDKMVVRDIVSWNSIIAAYEQNNDPNGHASEAIQVYQTMEEYPESLR</sequence>
<comment type="caution">
    <text evidence="2">The sequence shown here is derived from an EMBL/GenBank/DDBJ whole genome shotgun (WGS) entry which is preliminary data.</text>
</comment>
<dbReference type="InterPro" id="IPR002885">
    <property type="entry name" value="PPR_rpt"/>
</dbReference>
<gene>
    <name evidence="2" type="ORF">LWI28_015862</name>
</gene>
<accession>A0AAD5NUT3</accession>
<keyword evidence="3" id="KW-1185">Reference proteome</keyword>
<evidence type="ECO:0000313" key="2">
    <source>
        <dbReference type="EMBL" id="KAI9181524.1"/>
    </source>
</evidence>
<dbReference type="Pfam" id="PF01535">
    <property type="entry name" value="PPR"/>
    <property type="match status" value="2"/>
</dbReference>
<name>A0AAD5NUT3_ACENE</name>
<dbReference type="GO" id="GO:0003723">
    <property type="term" value="F:RNA binding"/>
    <property type="evidence" value="ECO:0007669"/>
    <property type="project" value="InterPro"/>
</dbReference>
<reference evidence="2" key="2">
    <citation type="submission" date="2023-02" db="EMBL/GenBank/DDBJ databases">
        <authorList>
            <person name="Swenson N.G."/>
            <person name="Wegrzyn J.L."/>
            <person name="Mcevoy S.L."/>
        </authorList>
    </citation>
    <scope>NUCLEOTIDE SEQUENCE</scope>
    <source>
        <strain evidence="2">91603</strain>
        <tissue evidence="2">Leaf</tissue>
    </source>
</reference>
<dbReference type="AlphaFoldDB" id="A0AAD5NUT3"/>
<evidence type="ECO:0008006" key="4">
    <source>
        <dbReference type="Google" id="ProtNLM"/>
    </source>
</evidence>
<protein>
    <recommendedName>
        <fullName evidence="4">Pentatricopeptide repeat-containing protein</fullName>
    </recommendedName>
</protein>
<dbReference type="Gene3D" id="1.25.40.10">
    <property type="entry name" value="Tetratricopeptide repeat domain"/>
    <property type="match status" value="1"/>
</dbReference>
<organism evidence="2 3">
    <name type="scientific">Acer negundo</name>
    <name type="common">Box elder</name>
    <dbReference type="NCBI Taxonomy" id="4023"/>
    <lineage>
        <taxon>Eukaryota</taxon>
        <taxon>Viridiplantae</taxon>
        <taxon>Streptophyta</taxon>
        <taxon>Embryophyta</taxon>
        <taxon>Tracheophyta</taxon>
        <taxon>Spermatophyta</taxon>
        <taxon>Magnoliopsida</taxon>
        <taxon>eudicotyledons</taxon>
        <taxon>Gunneridae</taxon>
        <taxon>Pentapetalae</taxon>
        <taxon>rosids</taxon>
        <taxon>malvids</taxon>
        <taxon>Sapindales</taxon>
        <taxon>Sapindaceae</taxon>
        <taxon>Hippocastanoideae</taxon>
        <taxon>Acereae</taxon>
        <taxon>Acer</taxon>
    </lineage>
</organism>
<evidence type="ECO:0000313" key="3">
    <source>
        <dbReference type="Proteomes" id="UP001064489"/>
    </source>
</evidence>
<evidence type="ECO:0000256" key="1">
    <source>
        <dbReference type="ARBA" id="ARBA00022737"/>
    </source>
</evidence>
<dbReference type="PANTHER" id="PTHR47926">
    <property type="entry name" value="PENTATRICOPEPTIDE REPEAT-CONTAINING PROTEIN"/>
    <property type="match status" value="1"/>
</dbReference>
<proteinExistence type="predicted"/>
<dbReference type="InterPro" id="IPR011990">
    <property type="entry name" value="TPR-like_helical_dom_sf"/>
</dbReference>
<dbReference type="EMBL" id="JAJSOW010000101">
    <property type="protein sequence ID" value="KAI9181524.1"/>
    <property type="molecule type" value="Genomic_DNA"/>
</dbReference>
<keyword evidence="1" id="KW-0677">Repeat</keyword>
<reference evidence="2" key="1">
    <citation type="journal article" date="2022" name="Plant J.">
        <title>Strategies of tolerance reflected in two North American maple genomes.</title>
        <authorList>
            <person name="McEvoy S.L."/>
            <person name="Sezen U.U."/>
            <person name="Trouern-Trend A."/>
            <person name="McMahon S.M."/>
            <person name="Schaberg P.G."/>
            <person name="Yang J."/>
            <person name="Wegrzyn J.L."/>
            <person name="Swenson N.G."/>
        </authorList>
    </citation>
    <scope>NUCLEOTIDE SEQUENCE</scope>
    <source>
        <strain evidence="2">91603</strain>
    </source>
</reference>
<dbReference type="Proteomes" id="UP001064489">
    <property type="component" value="Chromosome 4"/>
</dbReference>